<dbReference type="RefSeq" id="WP_123375396.1">
    <property type="nucleotide sequence ID" value="NZ_MOBY01000003.1"/>
</dbReference>
<reference evidence="1 2" key="1">
    <citation type="submission" date="2016-10" db="EMBL/GenBank/DDBJ databases">
        <title>Comparative genome analysis of multiple Pseudomonas spp. focuses on biocontrol and plant growth promoting traits.</title>
        <authorList>
            <person name="Tao X.-Y."/>
            <person name="Taylor C.G."/>
        </authorList>
    </citation>
    <scope>NUCLEOTIDE SEQUENCE [LARGE SCALE GENOMIC DNA]</scope>
    <source>
        <strain evidence="1 2">2F9</strain>
    </source>
</reference>
<dbReference type="Pfam" id="PF12889">
    <property type="entry name" value="DUF3829"/>
    <property type="match status" value="1"/>
</dbReference>
<dbReference type="EMBL" id="MOBY01000003">
    <property type="protein sequence ID" value="RON96583.1"/>
    <property type="molecule type" value="Genomic_DNA"/>
</dbReference>
<evidence type="ECO:0000313" key="1">
    <source>
        <dbReference type="EMBL" id="RON96583.1"/>
    </source>
</evidence>
<organism evidence="1 2">
    <name type="scientific">Pseudomonas fluorescens</name>
    <dbReference type="NCBI Taxonomy" id="294"/>
    <lineage>
        <taxon>Bacteria</taxon>
        <taxon>Pseudomonadati</taxon>
        <taxon>Pseudomonadota</taxon>
        <taxon>Gammaproteobacteria</taxon>
        <taxon>Pseudomonadales</taxon>
        <taxon>Pseudomonadaceae</taxon>
        <taxon>Pseudomonas</taxon>
    </lineage>
</organism>
<accession>A0A423NED7</accession>
<proteinExistence type="predicted"/>
<dbReference type="Proteomes" id="UP000283650">
    <property type="component" value="Unassembled WGS sequence"/>
</dbReference>
<gene>
    <name evidence="1" type="ORF">BK672_08450</name>
</gene>
<dbReference type="AlphaFoldDB" id="A0A423NED7"/>
<evidence type="ECO:0008006" key="3">
    <source>
        <dbReference type="Google" id="ProtNLM"/>
    </source>
</evidence>
<evidence type="ECO:0000313" key="2">
    <source>
        <dbReference type="Proteomes" id="UP000283650"/>
    </source>
</evidence>
<name>A0A423NED7_PSEFL</name>
<comment type="caution">
    <text evidence="1">The sequence shown here is derived from an EMBL/GenBank/DDBJ whole genome shotgun (WGS) entry which is preliminary data.</text>
</comment>
<dbReference type="InterPro" id="IPR024291">
    <property type="entry name" value="DUF3829"/>
</dbReference>
<sequence>MSSRMMFVSGLLIALLVMGLSGATTPFLQLDLWLDNRDAPVTAQANALSPIITCINRVDVHWQVAYEQYKHPKPPKDYSAANWVPEPRDFEDSDARIVQDIQKDVCLSNMNLKLDLLGYQPGLSQRARDYAKALQGVATVSMPSRFDRSASFVSVFPNPSGGYRERYLSAIADYLQTSAALRKDLLALDMAQRSEQLKRLDARMGKEIHWSLLAYMIQARNTLEQLEDGMKHQTLTPQTVADTTASLQQAWSRREPFMRTGERGFRTKDDDAKELWEYISEPAQHYLDALNTLHKDWQEHAEPQRLSDDYYAVTRGYDALLSHYNRRARANF</sequence>
<protein>
    <recommendedName>
        <fullName evidence="3">DUF3829 domain-containing protein</fullName>
    </recommendedName>
</protein>